<dbReference type="CDD" id="cd17574">
    <property type="entry name" value="REC_OmpR"/>
    <property type="match status" value="1"/>
</dbReference>
<evidence type="ECO:0000256" key="2">
    <source>
        <dbReference type="PROSITE-ProRule" id="PRU00169"/>
    </source>
</evidence>
<evidence type="ECO:0000259" key="4">
    <source>
        <dbReference type="PROSITE" id="PS50110"/>
    </source>
</evidence>
<keyword evidence="1 2" id="KW-0597">Phosphoprotein</keyword>
<feature type="region of interest" description="Disordered" evidence="3">
    <location>
        <begin position="75"/>
        <end position="112"/>
    </location>
</feature>
<feature type="region of interest" description="Disordered" evidence="3">
    <location>
        <begin position="31"/>
        <end position="55"/>
    </location>
</feature>
<dbReference type="EMBL" id="HBIB01048818">
    <property type="protein sequence ID" value="CAE0269810.1"/>
    <property type="molecule type" value="Transcribed_RNA"/>
</dbReference>
<dbReference type="SUPFAM" id="SSF52172">
    <property type="entry name" value="CheY-like"/>
    <property type="match status" value="1"/>
</dbReference>
<reference evidence="5" key="1">
    <citation type="submission" date="2021-01" db="EMBL/GenBank/DDBJ databases">
        <authorList>
            <person name="Corre E."/>
            <person name="Pelletier E."/>
            <person name="Niang G."/>
            <person name="Scheremetjew M."/>
            <person name="Finn R."/>
            <person name="Kale V."/>
            <person name="Holt S."/>
            <person name="Cochrane G."/>
            <person name="Meng A."/>
            <person name="Brown T."/>
            <person name="Cohen L."/>
        </authorList>
    </citation>
    <scope>NUCLEOTIDE SEQUENCE</scope>
    <source>
        <strain evidence="5">NIES-2562</strain>
    </source>
</reference>
<feature type="compositionally biased region" description="Basic residues" evidence="3">
    <location>
        <begin position="44"/>
        <end position="55"/>
    </location>
</feature>
<gene>
    <name evidence="5" type="ORF">PBIL07802_LOCUS32163</name>
</gene>
<dbReference type="SMART" id="SM00448">
    <property type="entry name" value="REC"/>
    <property type="match status" value="1"/>
</dbReference>
<name>A0A7S3GL29_9EUKA</name>
<dbReference type="InterPro" id="IPR050595">
    <property type="entry name" value="Bact_response_regulator"/>
</dbReference>
<proteinExistence type="predicted"/>
<sequence length="352" mass="41109">MSRSIEKTSTLFANLSIPDHISFLLQRKEELEGKQKRETETTHRLMKSLQAHRRKREQLEKELIEARVCEQTRERRQPVFSNTKEKEKEGQKEKKDKKEKELKSDEVAFPSQEKRTDRILPPMVGDSHQESSTTSHLPMEMVPLTSDRRPRVLIVDDDIVVRKLLRLKLKKVFECELAKDGEEGLEMFFRFQPDVVLLDLQMPKKDGYEVCEEIRKVSSVPILLMTAMEHADTRKKGIQIGADSFITKPFSPIDVDARLRAFLRTTDKRGGYPVESPHWSREMSIHLSLQEVHKCLHVMKTAMSTFRKAISHMKTNKFCASSTDAREIWRDIKKDVTETNWILSTSRMEKDM</sequence>
<feature type="domain" description="Response regulatory" evidence="4">
    <location>
        <begin position="151"/>
        <end position="263"/>
    </location>
</feature>
<protein>
    <recommendedName>
        <fullName evidence="4">Response regulatory domain-containing protein</fullName>
    </recommendedName>
</protein>
<dbReference type="PROSITE" id="PS50110">
    <property type="entry name" value="RESPONSE_REGULATORY"/>
    <property type="match status" value="1"/>
</dbReference>
<evidence type="ECO:0000313" key="5">
    <source>
        <dbReference type="EMBL" id="CAE0269810.1"/>
    </source>
</evidence>
<evidence type="ECO:0000256" key="3">
    <source>
        <dbReference type="SAM" id="MobiDB-lite"/>
    </source>
</evidence>
<dbReference type="PANTHER" id="PTHR44591">
    <property type="entry name" value="STRESS RESPONSE REGULATOR PROTEIN 1"/>
    <property type="match status" value="1"/>
</dbReference>
<dbReference type="Pfam" id="PF00072">
    <property type="entry name" value="Response_reg"/>
    <property type="match status" value="1"/>
</dbReference>
<dbReference type="AlphaFoldDB" id="A0A7S3GL29"/>
<dbReference type="Gene3D" id="3.40.50.2300">
    <property type="match status" value="1"/>
</dbReference>
<evidence type="ECO:0000256" key="1">
    <source>
        <dbReference type="ARBA" id="ARBA00022553"/>
    </source>
</evidence>
<accession>A0A7S3GL29</accession>
<dbReference type="InterPro" id="IPR001789">
    <property type="entry name" value="Sig_transdc_resp-reg_receiver"/>
</dbReference>
<dbReference type="PANTHER" id="PTHR44591:SF3">
    <property type="entry name" value="RESPONSE REGULATORY DOMAIN-CONTAINING PROTEIN"/>
    <property type="match status" value="1"/>
</dbReference>
<organism evidence="5">
    <name type="scientific">Palpitomonas bilix</name>
    <dbReference type="NCBI Taxonomy" id="652834"/>
    <lineage>
        <taxon>Eukaryota</taxon>
        <taxon>Eukaryota incertae sedis</taxon>
    </lineage>
</organism>
<dbReference type="InterPro" id="IPR011006">
    <property type="entry name" value="CheY-like_superfamily"/>
</dbReference>
<dbReference type="GO" id="GO:0000160">
    <property type="term" value="P:phosphorelay signal transduction system"/>
    <property type="evidence" value="ECO:0007669"/>
    <property type="project" value="InterPro"/>
</dbReference>
<feature type="compositionally biased region" description="Basic and acidic residues" evidence="3">
    <location>
        <begin position="31"/>
        <end position="43"/>
    </location>
</feature>
<feature type="modified residue" description="4-aspartylphosphate" evidence="2">
    <location>
        <position position="199"/>
    </location>
</feature>